<dbReference type="RefSeq" id="WP_046444624.1">
    <property type="nucleotide sequence ID" value="NZ_LAYJ01000131.1"/>
</dbReference>
<dbReference type="PANTHER" id="PTHR43280">
    <property type="entry name" value="ARAC-FAMILY TRANSCRIPTIONAL REGULATOR"/>
    <property type="match status" value="1"/>
</dbReference>
<keyword evidence="6" id="KW-1185">Reference proteome</keyword>
<dbReference type="STRING" id="270498.CHK_2833"/>
<comment type="caution">
    <text evidence="5">The sequence shown here is derived from an EMBL/GenBank/DDBJ whole genome shotgun (WGS) entry which is preliminary data.</text>
</comment>
<proteinExistence type="predicted"/>
<dbReference type="GO" id="GO:0003700">
    <property type="term" value="F:DNA-binding transcription factor activity"/>
    <property type="evidence" value="ECO:0007669"/>
    <property type="project" value="InterPro"/>
</dbReference>
<feature type="domain" description="HTH araC/xylS-type" evidence="4">
    <location>
        <begin position="414"/>
        <end position="512"/>
    </location>
</feature>
<evidence type="ECO:0000256" key="3">
    <source>
        <dbReference type="ARBA" id="ARBA00023163"/>
    </source>
</evidence>
<dbReference type="SMART" id="SM00342">
    <property type="entry name" value="HTH_ARAC"/>
    <property type="match status" value="1"/>
</dbReference>
<evidence type="ECO:0000256" key="1">
    <source>
        <dbReference type="ARBA" id="ARBA00023015"/>
    </source>
</evidence>
<dbReference type="PRINTS" id="PR00032">
    <property type="entry name" value="HTHARAC"/>
</dbReference>
<evidence type="ECO:0000256" key="2">
    <source>
        <dbReference type="ARBA" id="ARBA00023125"/>
    </source>
</evidence>
<keyword evidence="3" id="KW-0804">Transcription</keyword>
<dbReference type="EMBL" id="LAYJ01000131">
    <property type="protein sequence ID" value="KKI49611.1"/>
    <property type="molecule type" value="Genomic_DNA"/>
</dbReference>
<organism evidence="5 6">
    <name type="scientific">Christensenella hongkongensis</name>
    <dbReference type="NCBI Taxonomy" id="270498"/>
    <lineage>
        <taxon>Bacteria</taxon>
        <taxon>Bacillati</taxon>
        <taxon>Bacillota</taxon>
        <taxon>Clostridia</taxon>
        <taxon>Christensenellales</taxon>
        <taxon>Christensenellaceae</taxon>
        <taxon>Christensenella</taxon>
    </lineage>
</organism>
<keyword evidence="2" id="KW-0238">DNA-binding</keyword>
<dbReference type="GO" id="GO:0043565">
    <property type="term" value="F:sequence-specific DNA binding"/>
    <property type="evidence" value="ECO:0007669"/>
    <property type="project" value="InterPro"/>
</dbReference>
<dbReference type="InterPro" id="IPR018062">
    <property type="entry name" value="HTH_AraC-typ_CS"/>
</dbReference>
<dbReference type="PANTHER" id="PTHR43280:SF34">
    <property type="entry name" value="ARAC-FAMILY TRANSCRIPTIONAL REGULATOR"/>
    <property type="match status" value="1"/>
</dbReference>
<dbReference type="Proteomes" id="UP000034076">
    <property type="component" value="Unassembled WGS sequence"/>
</dbReference>
<dbReference type="InterPro" id="IPR018060">
    <property type="entry name" value="HTH_AraC"/>
</dbReference>
<evidence type="ECO:0000259" key="4">
    <source>
        <dbReference type="PROSITE" id="PS01124"/>
    </source>
</evidence>
<reference evidence="5 6" key="1">
    <citation type="submission" date="2015-04" db="EMBL/GenBank/DDBJ databases">
        <title>Draft genome sequence of bacteremic isolate Catabacter hongkongensis type strain HKU16T.</title>
        <authorList>
            <person name="Lau S.K."/>
            <person name="Teng J.L."/>
            <person name="Huang Y."/>
            <person name="Curreem S.O."/>
            <person name="Tsui S.K."/>
            <person name="Woo P.C."/>
        </authorList>
    </citation>
    <scope>NUCLEOTIDE SEQUENCE [LARGE SCALE GENOMIC DNA]</scope>
    <source>
        <strain evidence="5 6">HKU16</strain>
    </source>
</reference>
<dbReference type="PROSITE" id="PS00041">
    <property type="entry name" value="HTH_ARAC_FAMILY_1"/>
    <property type="match status" value="1"/>
</dbReference>
<dbReference type="SUPFAM" id="SSF46689">
    <property type="entry name" value="Homeodomain-like"/>
    <property type="match status" value="2"/>
</dbReference>
<protein>
    <submittedName>
        <fullName evidence="5">Two-component response regulator yesN</fullName>
    </submittedName>
</protein>
<dbReference type="Pfam" id="PF12833">
    <property type="entry name" value="HTH_18"/>
    <property type="match status" value="1"/>
</dbReference>
<dbReference type="PROSITE" id="PS01124">
    <property type="entry name" value="HTH_ARAC_FAMILY_2"/>
    <property type="match status" value="1"/>
</dbReference>
<name>A0A0M2NF75_9FIRM</name>
<dbReference type="OrthoDB" id="184994at2"/>
<dbReference type="AlphaFoldDB" id="A0A0M2NF75"/>
<evidence type="ECO:0000313" key="5">
    <source>
        <dbReference type="EMBL" id="KKI49611.1"/>
    </source>
</evidence>
<accession>A0A0M2NF75</accession>
<dbReference type="Gene3D" id="1.10.10.60">
    <property type="entry name" value="Homeodomain-like"/>
    <property type="match status" value="2"/>
</dbReference>
<evidence type="ECO:0000313" key="6">
    <source>
        <dbReference type="Proteomes" id="UP000034076"/>
    </source>
</evidence>
<dbReference type="InterPro" id="IPR009057">
    <property type="entry name" value="Homeodomain-like_sf"/>
</dbReference>
<sequence>MLKLQILMNNYSAVSLLCDMISRCGLPIDIVGAEYNGALGLEQLKLYKPQIIILDRSLPVIGVERYLTLIGEIYNHSNEFVVLLVEPDARCLPMQYQYVFNTVCFNDISQEYLKSTFSDILGILQRQSAPSPSKDDADYKLSAQLLGDGSFSPAALDYLRGKYGFHSESKISLLLPRPFRPFLQFDTSFKKSLLWQIEDILKQYGRGAAFFINDGPLCIMLDHAEQIDQASREKLLFEIKYLLEGKSNVSFTFFLSNPSAPNVLGSKYRQIMKQYRYGYFVGNLDLITEADLVVKCSDSISSTDGLLAEQFHAIRILRLFPADVDSAAQLLNELYIWNLKPSRSFSELFYIRHKLELISSTILFLYHLEEVEGSSPFILDFETIEDECSAIKSWFYALGEKCSGYHHTVNELILKASAEIIDNFLSSVSLTQIASGVHVTDTYLSHLFKKETGTTFTGYLTLLKICSAKSYIRNTEKKIADVASALGFSDYRYFSQIFKKIVGMTPTEYKGYCHSIK</sequence>
<dbReference type="InterPro" id="IPR020449">
    <property type="entry name" value="Tscrpt_reg_AraC-type_HTH"/>
</dbReference>
<gene>
    <name evidence="5" type="ORF">CHK_2833</name>
</gene>
<keyword evidence="1" id="KW-0805">Transcription regulation</keyword>